<evidence type="ECO:0000313" key="4">
    <source>
        <dbReference type="Proteomes" id="UP001154282"/>
    </source>
</evidence>
<dbReference type="InterPro" id="IPR055290">
    <property type="entry name" value="At3g26010-like"/>
</dbReference>
<feature type="domain" description="F-box protein At3g26010-like beta-propeller" evidence="2">
    <location>
        <begin position="121"/>
        <end position="377"/>
    </location>
</feature>
<evidence type="ECO:0000259" key="1">
    <source>
        <dbReference type="Pfam" id="PF12937"/>
    </source>
</evidence>
<dbReference type="PANTHER" id="PTHR35546">
    <property type="entry name" value="F-BOX PROTEIN INTERACTION DOMAIN PROTEIN-RELATED"/>
    <property type="match status" value="1"/>
</dbReference>
<proteinExistence type="predicted"/>
<dbReference type="InterPro" id="IPR001810">
    <property type="entry name" value="F-box_dom"/>
</dbReference>
<sequence>MTTINKLGDDLLVEILIRSFPNPKPACRCKLVCRRWRSLISDPIIFNRRYVSHHNSINDEVEPPLLVRPSSRPMFRHSCLDFLPVPDEVGPYFRVFDSFKDLLLCGFWGAGFPEGEGVGRFYFVCNPFTKQWIALPLAPERSSGILMRLTPRLVCEPAHSIRLDLGDGRGAQFDYSSYRFRVVFRCQMTDGDEGLDVFCSESGEWIEETLVLKTTVFKRVVSCNGKLFFYKEPQFGFKSPLALDVFNPFRLDVHPRRVCTSIPGGAASIPRQAVYEISVLQDALHMVLLESEFFDCSRNALSVWRLVEEDDDEYSWRKLHEVFLKNTTLVLRGCNYELERLFRVYLHPQRLEIVFLNYLDSRNKDADVLSMDLGTGEVEFFGAHYCPYWKPFQPKVSCWPTPIPRYEELRGTYDGSYNRLLKIKKSTAEIPPWLNW</sequence>
<dbReference type="InterPro" id="IPR036047">
    <property type="entry name" value="F-box-like_dom_sf"/>
</dbReference>
<dbReference type="Proteomes" id="UP001154282">
    <property type="component" value="Unassembled WGS sequence"/>
</dbReference>
<accession>A0AAV0QQN4</accession>
<dbReference type="Pfam" id="PF12937">
    <property type="entry name" value="F-box-like"/>
    <property type="match status" value="1"/>
</dbReference>
<dbReference type="Gene3D" id="1.20.1280.50">
    <property type="match status" value="1"/>
</dbReference>
<protein>
    <recommendedName>
        <fullName evidence="5">F-box domain-containing protein</fullName>
    </recommendedName>
</protein>
<keyword evidence="4" id="KW-1185">Reference proteome</keyword>
<name>A0AAV0QQN4_9ROSI</name>
<dbReference type="SUPFAM" id="SSF81383">
    <property type="entry name" value="F-box domain"/>
    <property type="match status" value="1"/>
</dbReference>
<reference evidence="3" key="1">
    <citation type="submission" date="2022-08" db="EMBL/GenBank/DDBJ databases">
        <authorList>
            <person name="Gutierrez-Valencia J."/>
        </authorList>
    </citation>
    <scope>NUCLEOTIDE SEQUENCE</scope>
</reference>
<gene>
    <name evidence="3" type="ORF">LITE_LOCUS44262</name>
</gene>
<dbReference type="AlphaFoldDB" id="A0AAV0QQN4"/>
<dbReference type="EMBL" id="CAMGYJ010000010">
    <property type="protein sequence ID" value="CAI0547176.1"/>
    <property type="molecule type" value="Genomic_DNA"/>
</dbReference>
<dbReference type="InterPro" id="IPR056592">
    <property type="entry name" value="Beta-prop_At3g26010-like"/>
</dbReference>
<comment type="caution">
    <text evidence="3">The sequence shown here is derived from an EMBL/GenBank/DDBJ whole genome shotgun (WGS) entry which is preliminary data.</text>
</comment>
<evidence type="ECO:0008006" key="5">
    <source>
        <dbReference type="Google" id="ProtNLM"/>
    </source>
</evidence>
<evidence type="ECO:0000259" key="2">
    <source>
        <dbReference type="Pfam" id="PF24750"/>
    </source>
</evidence>
<organism evidence="3 4">
    <name type="scientific">Linum tenue</name>
    <dbReference type="NCBI Taxonomy" id="586396"/>
    <lineage>
        <taxon>Eukaryota</taxon>
        <taxon>Viridiplantae</taxon>
        <taxon>Streptophyta</taxon>
        <taxon>Embryophyta</taxon>
        <taxon>Tracheophyta</taxon>
        <taxon>Spermatophyta</taxon>
        <taxon>Magnoliopsida</taxon>
        <taxon>eudicotyledons</taxon>
        <taxon>Gunneridae</taxon>
        <taxon>Pentapetalae</taxon>
        <taxon>rosids</taxon>
        <taxon>fabids</taxon>
        <taxon>Malpighiales</taxon>
        <taxon>Linaceae</taxon>
        <taxon>Linum</taxon>
    </lineage>
</organism>
<feature type="domain" description="F-box" evidence="1">
    <location>
        <begin position="9"/>
        <end position="50"/>
    </location>
</feature>
<dbReference type="PANTHER" id="PTHR35546:SF128">
    <property type="entry name" value="F-BOX ASSOCIATED DOMAIN-CONTAINING PROTEIN"/>
    <property type="match status" value="1"/>
</dbReference>
<dbReference type="Pfam" id="PF24750">
    <property type="entry name" value="b-prop_At3g26010-like"/>
    <property type="match status" value="1"/>
</dbReference>
<evidence type="ECO:0000313" key="3">
    <source>
        <dbReference type="EMBL" id="CAI0547176.1"/>
    </source>
</evidence>